<accession>A0A4R8L3J4</accession>
<feature type="compositionally biased region" description="Basic residues" evidence="1">
    <location>
        <begin position="140"/>
        <end position="154"/>
    </location>
</feature>
<protein>
    <submittedName>
        <fullName evidence="2">Uncharacterized protein</fullName>
    </submittedName>
</protein>
<evidence type="ECO:0000313" key="3">
    <source>
        <dbReference type="Proteomes" id="UP000295509"/>
    </source>
</evidence>
<organism evidence="2 3">
    <name type="scientific">Paraburkholderia rhizosphaerae</name>
    <dbReference type="NCBI Taxonomy" id="480658"/>
    <lineage>
        <taxon>Bacteria</taxon>
        <taxon>Pseudomonadati</taxon>
        <taxon>Pseudomonadota</taxon>
        <taxon>Betaproteobacteria</taxon>
        <taxon>Burkholderiales</taxon>
        <taxon>Burkholderiaceae</taxon>
        <taxon>Paraburkholderia</taxon>
    </lineage>
</organism>
<dbReference type="AlphaFoldDB" id="A0A4R8L3J4"/>
<comment type="caution">
    <text evidence="2">The sequence shown here is derived from an EMBL/GenBank/DDBJ whole genome shotgun (WGS) entry which is preliminary data.</text>
</comment>
<dbReference type="Proteomes" id="UP000295509">
    <property type="component" value="Unassembled WGS sequence"/>
</dbReference>
<reference evidence="2 3" key="1">
    <citation type="submission" date="2019-03" db="EMBL/GenBank/DDBJ databases">
        <title>Genomic Encyclopedia of Type Strains, Phase III (KMG-III): the genomes of soil and plant-associated and newly described type strains.</title>
        <authorList>
            <person name="Whitman W."/>
        </authorList>
    </citation>
    <scope>NUCLEOTIDE SEQUENCE [LARGE SCALE GENOMIC DNA]</scope>
    <source>
        <strain evidence="2 3">LMG 29544</strain>
    </source>
</reference>
<feature type="region of interest" description="Disordered" evidence="1">
    <location>
        <begin position="127"/>
        <end position="154"/>
    </location>
</feature>
<keyword evidence="3" id="KW-1185">Reference proteome</keyword>
<dbReference type="EMBL" id="SORE01000044">
    <property type="protein sequence ID" value="TDY37126.1"/>
    <property type="molecule type" value="Genomic_DNA"/>
</dbReference>
<name>A0A4R8L3J4_9BURK</name>
<proteinExistence type="predicted"/>
<evidence type="ECO:0000256" key="1">
    <source>
        <dbReference type="SAM" id="MobiDB-lite"/>
    </source>
</evidence>
<evidence type="ECO:0000313" key="2">
    <source>
        <dbReference type="EMBL" id="TDY37126.1"/>
    </source>
</evidence>
<sequence>SASAIRVCRSRSQLRTAVASKVESVIRSRCAACDPGRGGLFVKRKNAEHTTLMPRKPGTQCAGVGHRGDSGLRCPIIAKSVLTGAPTIAYRRRLPDSARRPATCTSTWLTAVTGRCMPIACPRSVHRKSERSLAPAGRSGAHHLGRKRRPRRAAARRVYADNVFLCDPARRRPDTASVLTHG</sequence>
<gene>
    <name evidence="2" type="ORF">BX592_14435</name>
</gene>
<feature type="non-terminal residue" evidence="2">
    <location>
        <position position="1"/>
    </location>
</feature>